<name>A0A848B393_9FIRM</name>
<dbReference type="Proteomes" id="UP000543804">
    <property type="component" value="Unassembled WGS sequence"/>
</dbReference>
<dbReference type="AlphaFoldDB" id="A0A848B393"/>
<keyword evidence="2" id="KW-1185">Reference proteome</keyword>
<evidence type="ECO:0000313" key="2">
    <source>
        <dbReference type="Proteomes" id="UP000543804"/>
    </source>
</evidence>
<dbReference type="EMBL" id="JABAFA010000008">
    <property type="protein sequence ID" value="NMD98660.1"/>
    <property type="molecule type" value="Genomic_DNA"/>
</dbReference>
<reference evidence="1 2" key="1">
    <citation type="submission" date="2020-04" db="EMBL/GenBank/DDBJ databases">
        <authorList>
            <person name="Hitch T.C.A."/>
            <person name="Wylensek D."/>
            <person name="Clavel T."/>
        </authorList>
    </citation>
    <scope>NUCLEOTIDE SEQUENCE [LARGE SCALE GENOMIC DNA]</scope>
    <source>
        <strain evidence="1 2">PG-130-P53-12</strain>
    </source>
</reference>
<proteinExistence type="predicted"/>
<comment type="caution">
    <text evidence="1">The sequence shown here is derived from an EMBL/GenBank/DDBJ whole genome shotgun (WGS) entry which is preliminary data.</text>
</comment>
<accession>A0A848B393</accession>
<organism evidence="1 2">
    <name type="scientific">Selenomonas bovis</name>
    <dbReference type="NCBI Taxonomy" id="416586"/>
    <lineage>
        <taxon>Bacteria</taxon>
        <taxon>Bacillati</taxon>
        <taxon>Bacillota</taxon>
        <taxon>Negativicutes</taxon>
        <taxon>Selenomonadales</taxon>
        <taxon>Selenomonadaceae</taxon>
        <taxon>Selenomonas</taxon>
    </lineage>
</organism>
<protein>
    <submittedName>
        <fullName evidence="1">DUF1292 domain-containing protein</fullName>
    </submittedName>
</protein>
<sequence length="109" mass="12153">MADEKEFLEDGDATVIEFTDEDGNAFYYEEEMIIPVGNDQYALLVGLHDEDDHEAGCACGCEDGEEDVLIAKIVTNEAGEEEYVEPTDEEFALVQKAYDALMDEEEGKD</sequence>
<evidence type="ECO:0000313" key="1">
    <source>
        <dbReference type="EMBL" id="NMD98660.1"/>
    </source>
</evidence>
<dbReference type="Pfam" id="PF06949">
    <property type="entry name" value="DUF1292"/>
    <property type="match status" value="1"/>
</dbReference>
<dbReference type="InterPro" id="IPR009711">
    <property type="entry name" value="UPF0473"/>
</dbReference>
<dbReference type="RefSeq" id="WP_164175259.1">
    <property type="nucleotide sequence ID" value="NZ_JABAFA010000008.1"/>
</dbReference>
<gene>
    <name evidence="1" type="ORF">HF878_04065</name>
</gene>